<comment type="caution">
    <text evidence="3">The sequence shown here is derived from an EMBL/GenBank/DDBJ whole genome shotgun (WGS) entry which is preliminary data.</text>
</comment>
<feature type="transmembrane region" description="Helical" evidence="1">
    <location>
        <begin position="160"/>
        <end position="182"/>
    </location>
</feature>
<reference evidence="3" key="1">
    <citation type="submission" date="2023-07" db="EMBL/GenBank/DDBJ databases">
        <title>Genomic Encyclopedia of Type Strains, Phase IV (KMG-IV): sequencing the most valuable type-strain genomes for metagenomic binning, comparative biology and taxonomic classification.</title>
        <authorList>
            <person name="Goeker M."/>
        </authorList>
    </citation>
    <scope>NUCLEOTIDE SEQUENCE</scope>
    <source>
        <strain evidence="3">DSM 21202</strain>
    </source>
</reference>
<dbReference type="PROSITE" id="PS50125">
    <property type="entry name" value="GUANYLATE_CYCLASE_2"/>
    <property type="match status" value="1"/>
</dbReference>
<keyword evidence="1" id="KW-0812">Transmembrane</keyword>
<keyword evidence="4" id="KW-1185">Reference proteome</keyword>
<dbReference type="PANTHER" id="PTHR43081:SF1">
    <property type="entry name" value="ADENYLATE CYCLASE, TERMINAL-DIFFERENTIATION SPECIFIC"/>
    <property type="match status" value="1"/>
</dbReference>
<dbReference type="RefSeq" id="WP_306885037.1">
    <property type="nucleotide sequence ID" value="NZ_JAUSUL010000002.1"/>
</dbReference>
<dbReference type="PANTHER" id="PTHR43081">
    <property type="entry name" value="ADENYLATE CYCLASE, TERMINAL-DIFFERENTIATION SPECIFIC-RELATED"/>
    <property type="match status" value="1"/>
</dbReference>
<feature type="transmembrane region" description="Helical" evidence="1">
    <location>
        <begin position="111"/>
        <end position="128"/>
    </location>
</feature>
<dbReference type="AlphaFoldDB" id="A0AAE3VNK7"/>
<evidence type="ECO:0000259" key="2">
    <source>
        <dbReference type="PROSITE" id="PS50125"/>
    </source>
</evidence>
<dbReference type="GO" id="GO:0009190">
    <property type="term" value="P:cyclic nucleotide biosynthetic process"/>
    <property type="evidence" value="ECO:0007669"/>
    <property type="project" value="InterPro"/>
</dbReference>
<dbReference type="Proteomes" id="UP001229244">
    <property type="component" value="Unassembled WGS sequence"/>
</dbReference>
<dbReference type="InterPro" id="IPR050697">
    <property type="entry name" value="Adenylyl/Guanylyl_Cyclase_3/4"/>
</dbReference>
<dbReference type="InterPro" id="IPR029787">
    <property type="entry name" value="Nucleotide_cyclase"/>
</dbReference>
<name>A0AAE3VNK7_9HYPH</name>
<feature type="transmembrane region" description="Helical" evidence="1">
    <location>
        <begin position="77"/>
        <end position="99"/>
    </location>
</feature>
<dbReference type="Pfam" id="PF00211">
    <property type="entry name" value="Guanylate_cyc"/>
    <property type="match status" value="1"/>
</dbReference>
<gene>
    <name evidence="3" type="ORF">J2S73_001655</name>
</gene>
<dbReference type="GO" id="GO:0035556">
    <property type="term" value="P:intracellular signal transduction"/>
    <property type="evidence" value="ECO:0007669"/>
    <property type="project" value="InterPro"/>
</dbReference>
<feature type="transmembrane region" description="Helical" evidence="1">
    <location>
        <begin position="21"/>
        <end position="41"/>
    </location>
</feature>
<feature type="transmembrane region" description="Helical" evidence="1">
    <location>
        <begin position="135"/>
        <end position="154"/>
    </location>
</feature>
<protein>
    <submittedName>
        <fullName evidence="3">Class 3 adenylate cyclase</fullName>
    </submittedName>
</protein>
<dbReference type="SUPFAM" id="SSF55073">
    <property type="entry name" value="Nucleotide cyclase"/>
    <property type="match status" value="1"/>
</dbReference>
<proteinExistence type="predicted"/>
<feature type="transmembrane region" description="Helical" evidence="1">
    <location>
        <begin position="47"/>
        <end position="70"/>
    </location>
</feature>
<keyword evidence="1" id="KW-0472">Membrane</keyword>
<organism evidence="3 4">
    <name type="scientific">Amorphus orientalis</name>
    <dbReference type="NCBI Taxonomy" id="649198"/>
    <lineage>
        <taxon>Bacteria</taxon>
        <taxon>Pseudomonadati</taxon>
        <taxon>Pseudomonadota</taxon>
        <taxon>Alphaproteobacteria</taxon>
        <taxon>Hyphomicrobiales</taxon>
        <taxon>Amorphaceae</taxon>
        <taxon>Amorphus</taxon>
    </lineage>
</organism>
<feature type="domain" description="Guanylate cyclase" evidence="2">
    <location>
        <begin position="232"/>
        <end position="358"/>
    </location>
</feature>
<evidence type="ECO:0000313" key="4">
    <source>
        <dbReference type="Proteomes" id="UP001229244"/>
    </source>
</evidence>
<dbReference type="CDD" id="cd07302">
    <property type="entry name" value="CHD"/>
    <property type="match status" value="1"/>
</dbReference>
<evidence type="ECO:0000313" key="3">
    <source>
        <dbReference type="EMBL" id="MDQ0315198.1"/>
    </source>
</evidence>
<evidence type="ECO:0000256" key="1">
    <source>
        <dbReference type="SAM" id="Phobius"/>
    </source>
</evidence>
<keyword evidence="1" id="KW-1133">Transmembrane helix</keyword>
<dbReference type="EMBL" id="JAUSUL010000002">
    <property type="protein sequence ID" value="MDQ0315198.1"/>
    <property type="molecule type" value="Genomic_DNA"/>
</dbReference>
<accession>A0AAE3VNK7</accession>
<dbReference type="Gene3D" id="3.30.70.1230">
    <property type="entry name" value="Nucleotide cyclase"/>
    <property type="match status" value="1"/>
</dbReference>
<sequence length="404" mass="42315">MAREFDKTAERALSEAGSAGFRIALKGQVAVAILIAVWLAIVSPAGLKPVATAIALAFALVGGLCHWIVGTRFDRRWLAYAVVAVDAVGLAALAAFGLLAEAGGFGSVPTLHAFGPLVAVLLVAAASLTLSPQLVLWAGAVAALAWWAAFAALGPGFGELLGPLAETLLLLAVAGVIAAAAARARKVVAQRMRANRRRRSVEAAFGRYVPASTIDELLQTRNVLAPTVRNASLVSVEIADPSPASQDQDPARTLAAFDAFFRRASDLVCEAGGVMLARQGSSFLAGFNLPLEADRCQDRAFWVAQALLKVSRSEAFEDVKLSLRIGIATGPVTAGMVGRDRTAYSVHGDTVTRARRLQDLNETLKSRVLLDTETVNGLGEESDLKAIGAVELRGREAAVAIFGV</sequence>
<dbReference type="SMART" id="SM00044">
    <property type="entry name" value="CYCc"/>
    <property type="match status" value="1"/>
</dbReference>
<dbReference type="GO" id="GO:0004016">
    <property type="term" value="F:adenylate cyclase activity"/>
    <property type="evidence" value="ECO:0007669"/>
    <property type="project" value="UniProtKB-ARBA"/>
</dbReference>
<dbReference type="InterPro" id="IPR001054">
    <property type="entry name" value="A/G_cyclase"/>
</dbReference>